<organism evidence="2 3">
    <name type="scientific">Candidatus Terrybacteria bacterium RIFCSPLOWO2_01_FULL_40_23</name>
    <dbReference type="NCBI Taxonomy" id="1802366"/>
    <lineage>
        <taxon>Bacteria</taxon>
        <taxon>Candidatus Terryibacteriota</taxon>
    </lineage>
</organism>
<evidence type="ECO:0000313" key="3">
    <source>
        <dbReference type="Proteomes" id="UP000176951"/>
    </source>
</evidence>
<dbReference type="EMBL" id="MHSW01000004">
    <property type="protein sequence ID" value="OHA52808.1"/>
    <property type="molecule type" value="Genomic_DNA"/>
</dbReference>
<sequence length="76" mass="8427">MFLIAFSIFILISSLLGLSSVVIAMHFFKFGVQGDRSKLFGTVVLCGSAVFFALILLSFLSIPWNNLLEVFYDITS</sequence>
<protein>
    <submittedName>
        <fullName evidence="2">Uncharacterized protein</fullName>
    </submittedName>
</protein>
<evidence type="ECO:0000256" key="1">
    <source>
        <dbReference type="SAM" id="Phobius"/>
    </source>
</evidence>
<evidence type="ECO:0000313" key="2">
    <source>
        <dbReference type="EMBL" id="OHA52808.1"/>
    </source>
</evidence>
<reference evidence="2 3" key="1">
    <citation type="journal article" date="2016" name="Nat. Commun.">
        <title>Thousands of microbial genomes shed light on interconnected biogeochemical processes in an aquifer system.</title>
        <authorList>
            <person name="Anantharaman K."/>
            <person name="Brown C.T."/>
            <person name="Hug L.A."/>
            <person name="Sharon I."/>
            <person name="Castelle C.J."/>
            <person name="Probst A.J."/>
            <person name="Thomas B.C."/>
            <person name="Singh A."/>
            <person name="Wilkins M.J."/>
            <person name="Karaoz U."/>
            <person name="Brodie E.L."/>
            <person name="Williams K.H."/>
            <person name="Hubbard S.S."/>
            <person name="Banfield J.F."/>
        </authorList>
    </citation>
    <scope>NUCLEOTIDE SEQUENCE [LARGE SCALE GENOMIC DNA]</scope>
</reference>
<gene>
    <name evidence="2" type="ORF">A3A97_00460</name>
</gene>
<comment type="caution">
    <text evidence="2">The sequence shown here is derived from an EMBL/GenBank/DDBJ whole genome shotgun (WGS) entry which is preliminary data.</text>
</comment>
<keyword evidence="1" id="KW-1133">Transmembrane helix</keyword>
<keyword evidence="1" id="KW-0812">Transmembrane</keyword>
<dbReference type="Proteomes" id="UP000176951">
    <property type="component" value="Unassembled WGS sequence"/>
</dbReference>
<proteinExistence type="predicted"/>
<dbReference type="AlphaFoldDB" id="A0A1G2PWT5"/>
<keyword evidence="1" id="KW-0472">Membrane</keyword>
<accession>A0A1G2PWT5</accession>
<feature type="transmembrane region" description="Helical" evidence="1">
    <location>
        <begin position="39"/>
        <end position="62"/>
    </location>
</feature>
<name>A0A1G2PWT5_9BACT</name>
<feature type="transmembrane region" description="Helical" evidence="1">
    <location>
        <begin position="6"/>
        <end position="27"/>
    </location>
</feature>